<evidence type="ECO:0000256" key="1">
    <source>
        <dbReference type="SAM" id="Coils"/>
    </source>
</evidence>
<comment type="caution">
    <text evidence="4">The sequence shown here is derived from an EMBL/GenBank/DDBJ whole genome shotgun (WGS) entry which is preliminary data.</text>
</comment>
<feature type="compositionally biased region" description="Low complexity" evidence="2">
    <location>
        <begin position="205"/>
        <end position="222"/>
    </location>
</feature>
<feature type="compositionally biased region" description="Polar residues" evidence="2">
    <location>
        <begin position="626"/>
        <end position="639"/>
    </location>
</feature>
<dbReference type="OrthoDB" id="10053328at2759"/>
<feature type="coiled-coil region" evidence="1">
    <location>
        <begin position="744"/>
        <end position="948"/>
    </location>
</feature>
<name>A0A815WR03_9BILA</name>
<feature type="coiled-coil region" evidence="1">
    <location>
        <begin position="498"/>
        <end position="525"/>
    </location>
</feature>
<feature type="compositionally biased region" description="Acidic residues" evidence="2">
    <location>
        <begin position="48"/>
        <end position="61"/>
    </location>
</feature>
<accession>A0A815WR03</accession>
<feature type="region of interest" description="Disordered" evidence="2">
    <location>
        <begin position="40"/>
        <end position="61"/>
    </location>
</feature>
<evidence type="ECO:0000313" key="5">
    <source>
        <dbReference type="Proteomes" id="UP000663832"/>
    </source>
</evidence>
<evidence type="ECO:0000256" key="2">
    <source>
        <dbReference type="SAM" id="MobiDB-lite"/>
    </source>
</evidence>
<evidence type="ECO:0000313" key="3">
    <source>
        <dbReference type="EMBL" id="CAF1259852.1"/>
    </source>
</evidence>
<feature type="region of interest" description="Disordered" evidence="2">
    <location>
        <begin position="183"/>
        <end position="239"/>
    </location>
</feature>
<evidence type="ECO:0000313" key="4">
    <source>
        <dbReference type="EMBL" id="CAF1548552.1"/>
    </source>
</evidence>
<feature type="region of interest" description="Disordered" evidence="2">
    <location>
        <begin position="626"/>
        <end position="649"/>
    </location>
</feature>
<dbReference type="AlphaFoldDB" id="A0A815WR03"/>
<protein>
    <submittedName>
        <fullName evidence="4">Uncharacterized protein</fullName>
    </submittedName>
</protein>
<dbReference type="Proteomes" id="UP000663832">
    <property type="component" value="Unassembled WGS sequence"/>
</dbReference>
<keyword evidence="1" id="KW-0175">Coiled coil</keyword>
<feature type="compositionally biased region" description="Low complexity" evidence="2">
    <location>
        <begin position="183"/>
        <end position="198"/>
    </location>
</feature>
<sequence>MSSSLSHSLGSTRAVTGLDDSLFSPIQIDNLQYYYNQSSESASHSSDYDEDVGYSDEVETSDEQVPISALYEANDALMNVLKAHIELMASTHRYINRKKKNDYKNSQKHVINDNNNHHSKQGFIIDNQTQHHDTKFIKRTRSIPNVNSSPERNTYELYEEINTIIDKTKFPISIMEKFVRQNPLLSPPSHSSSTSNPSEMGVTNLISTPLSPPSITSPTTSYSPPPLPRDLTSPRLSETAEVTVYPSSVSLKGLLSYQDVMSAIEREFHLHEGQEREIIMKLWLKGQTMISILQRYRHLLQDLDLDDQDFLNGMKQIREMINYADRDVHHLREQTIMLENQNRFLESEFHRQLDKIIMEKNEQISRLIHIIDQTCAPPAEYTDHIRDITHATGNHDLLAQKFMQENVALQRELETLRARLEYTFTLLNEKLDQYGGSSPSSVIQTAIDQMRHSDAKLQELQLKSSFQQEENDLLRYIMDRSQHSSNPDVTQLFSIIEQRSLERELHRVRHELEITENKIVGLEQKFEHSDETVKFNIERLKLKCDVLRQHILTCNRRLNEAMKQLPDEFMDDNEISKHEKNFEIRGNNTIQLENELSLLREQYNELLQYSNTIKFELDNARKQLHEQNTLDSSTIPNDSSELEHERRRSTQLEKDLISLKIKYEDVCERVTAATLQLERVQVVLEQTLRRCEQLEKEKLRKKLTNYPQAQSSAFYHPSQLEINGKSDHLSQNVASVTAKYKDKMNTIKSRLEQTDRERREAQYRTEQLQHEIERLKNELTHKKEVIYEKDKLIQDTQYKSREMFLERQSAEEKISNEYKRLNELEDRNRLLEEELEHIRRSQILENITVRRTDVINLDGGTIDSSNRIEELRMKINEYERKFLHEKTSKESLQVQMKILEEENTDLRDIMSQMRKRTQDDRREDRDRNDEIQLLIARAESNARQYMSNFNLSPSPTSTLVRIMPLS</sequence>
<proteinExistence type="predicted"/>
<keyword evidence="5" id="KW-1185">Reference proteome</keyword>
<organism evidence="4 5">
    <name type="scientific">Adineta steineri</name>
    <dbReference type="NCBI Taxonomy" id="433720"/>
    <lineage>
        <taxon>Eukaryota</taxon>
        <taxon>Metazoa</taxon>
        <taxon>Spiralia</taxon>
        <taxon>Gnathifera</taxon>
        <taxon>Rotifera</taxon>
        <taxon>Eurotatoria</taxon>
        <taxon>Bdelloidea</taxon>
        <taxon>Adinetida</taxon>
        <taxon>Adinetidae</taxon>
        <taxon>Adineta</taxon>
    </lineage>
</organism>
<reference evidence="4" key="1">
    <citation type="submission" date="2021-02" db="EMBL/GenBank/DDBJ databases">
        <authorList>
            <person name="Nowell W R."/>
        </authorList>
    </citation>
    <scope>NUCLEOTIDE SEQUENCE</scope>
</reference>
<dbReference type="Proteomes" id="UP000663877">
    <property type="component" value="Unassembled WGS sequence"/>
</dbReference>
<dbReference type="EMBL" id="CAJNOI010000372">
    <property type="protein sequence ID" value="CAF1259852.1"/>
    <property type="molecule type" value="Genomic_DNA"/>
</dbReference>
<gene>
    <name evidence="3" type="ORF">BJG266_LOCUS30061</name>
    <name evidence="4" type="ORF">QVE165_LOCUS46884</name>
</gene>
<dbReference type="EMBL" id="CAJNOM010000715">
    <property type="protein sequence ID" value="CAF1548552.1"/>
    <property type="molecule type" value="Genomic_DNA"/>
</dbReference>